<evidence type="ECO:0000256" key="11">
    <source>
        <dbReference type="RuleBase" id="RU000687"/>
    </source>
</evidence>
<evidence type="ECO:0000256" key="10">
    <source>
        <dbReference type="ARBA" id="ARBA00023303"/>
    </source>
</evidence>
<organism evidence="15 16">
    <name type="scientific">Paralvinella palmiformis</name>
    <dbReference type="NCBI Taxonomy" id="53620"/>
    <lineage>
        <taxon>Eukaryota</taxon>
        <taxon>Metazoa</taxon>
        <taxon>Spiralia</taxon>
        <taxon>Lophotrochozoa</taxon>
        <taxon>Annelida</taxon>
        <taxon>Polychaeta</taxon>
        <taxon>Sedentaria</taxon>
        <taxon>Canalipalpata</taxon>
        <taxon>Terebellida</taxon>
        <taxon>Terebelliformia</taxon>
        <taxon>Alvinellidae</taxon>
        <taxon>Paralvinella</taxon>
    </lineage>
</organism>
<feature type="domain" description="Neurotransmitter-gated ion-channel ligand-binding" evidence="13">
    <location>
        <begin position="31"/>
        <end position="217"/>
    </location>
</feature>
<evidence type="ECO:0000256" key="6">
    <source>
        <dbReference type="ARBA" id="ARBA00022729"/>
    </source>
</evidence>
<comment type="caution">
    <text evidence="11">Lacks conserved residue(s) required for the propagation of feature annotation.</text>
</comment>
<dbReference type="GO" id="GO:0004888">
    <property type="term" value="F:transmembrane signaling receptor activity"/>
    <property type="evidence" value="ECO:0007669"/>
    <property type="project" value="InterPro"/>
</dbReference>
<feature type="signal peptide" evidence="11">
    <location>
        <begin position="1"/>
        <end position="23"/>
    </location>
</feature>
<dbReference type="PRINTS" id="PR00253">
    <property type="entry name" value="GABAARECEPTR"/>
</dbReference>
<keyword evidence="9 11" id="KW-0472">Membrane</keyword>
<keyword evidence="10 11" id="KW-0407">Ion channel</keyword>
<dbReference type="SUPFAM" id="SSF63712">
    <property type="entry name" value="Nicotinic receptor ligand binding domain-like"/>
    <property type="match status" value="1"/>
</dbReference>
<feature type="transmembrane region" description="Helical" evidence="11">
    <location>
        <begin position="391"/>
        <end position="414"/>
    </location>
</feature>
<evidence type="ECO:0000313" key="16">
    <source>
        <dbReference type="Proteomes" id="UP001208570"/>
    </source>
</evidence>
<evidence type="ECO:0000256" key="3">
    <source>
        <dbReference type="ARBA" id="ARBA00022448"/>
    </source>
</evidence>
<comment type="similarity">
    <text evidence="11">Belongs to the ligand-gated ion channel (TC 1.A.9) family.</text>
</comment>
<sequence length="628" mass="71679">MDEVMRYLLFCLATFSLFPLGSGGRAKMLSELIESLLSEEKGYNPRIRPGLDSGKPLIVSVNMFVQEISSVSEVSMEYSMTAYLRQSWRDERLSYTHTSYNKSITLNYNQFANIWAPDLFIRNLKRGMFHDITVPNRLIRLSHDGTILYSQRVSLTMSCDMVLEKYPMDNQTCKIDFGSYGYTTDELILRWKQVKNPVEVNPDISLPKFKLLGVSSVVCDANFNTTAAFLFAHFITRCTIRNCRHLAMASPRHSNRTTSAFVGDKLPTPRAIRLYRTVEMWNAMVNFESSHSGDGYTICQYLLFQAGIRDSMNHSLLTYFHLERRLKSYFLHNYLPSLLVVILSWVSFWIDLDAVPARISLGILTILTISTQSGAVNRNMPSVSLTKAIDVWMASCLVFVFAAFIEYSVVNVLSRKHRRMKARRIPKLLSKPLTLYDKSGAGNPVFNGRSARYRLAPVQPTKDTEEPTPEDTALCDPEFPDREDEQESLKTWWNSVCSNKALMVSFDISFMPFISPSILSFRLSLTLIPSLDNPEISTTILSAYLFFLRRTWRLGASYIDACRRRTSQVAPTIVLRDSDSMPPTALGNRRVPLVDSKISNTRYPWSISGTASKQNPHRFHARIHQHRG</sequence>
<keyword evidence="3 11" id="KW-0813">Transport</keyword>
<dbReference type="Pfam" id="PF02931">
    <property type="entry name" value="Neur_chan_LBD"/>
    <property type="match status" value="1"/>
</dbReference>
<evidence type="ECO:0000259" key="14">
    <source>
        <dbReference type="Pfam" id="PF02932"/>
    </source>
</evidence>
<feature type="region of interest" description="Disordered" evidence="12">
    <location>
        <begin position="459"/>
        <end position="480"/>
    </location>
</feature>
<evidence type="ECO:0000256" key="4">
    <source>
        <dbReference type="ARBA" id="ARBA00022475"/>
    </source>
</evidence>
<keyword evidence="6 11" id="KW-0732">Signal</keyword>
<dbReference type="Gene3D" id="2.70.170.10">
    <property type="entry name" value="Neurotransmitter-gated ion-channel ligand-binding domain"/>
    <property type="match status" value="1"/>
</dbReference>
<dbReference type="InterPro" id="IPR036734">
    <property type="entry name" value="Neur_chan_lig-bd_sf"/>
</dbReference>
<keyword evidence="5 11" id="KW-0812">Transmembrane</keyword>
<evidence type="ECO:0000313" key="15">
    <source>
        <dbReference type="EMBL" id="KAK2169728.1"/>
    </source>
</evidence>
<evidence type="ECO:0000256" key="5">
    <source>
        <dbReference type="ARBA" id="ARBA00022692"/>
    </source>
</evidence>
<dbReference type="InterPro" id="IPR018000">
    <property type="entry name" value="Neurotransmitter_ion_chnl_CS"/>
</dbReference>
<evidence type="ECO:0000256" key="2">
    <source>
        <dbReference type="ARBA" id="ARBA00004236"/>
    </source>
</evidence>
<dbReference type="SUPFAM" id="SSF90112">
    <property type="entry name" value="Neurotransmitter-gated ion-channel transmembrane pore"/>
    <property type="match status" value="1"/>
</dbReference>
<reference evidence="15" key="1">
    <citation type="journal article" date="2023" name="Mol. Biol. Evol.">
        <title>Third-Generation Sequencing Reveals the Adaptive Role of the Epigenome in Three Deep-Sea Polychaetes.</title>
        <authorList>
            <person name="Perez M."/>
            <person name="Aroh O."/>
            <person name="Sun Y."/>
            <person name="Lan Y."/>
            <person name="Juniper S.K."/>
            <person name="Young C.R."/>
            <person name="Angers B."/>
            <person name="Qian P.Y."/>
        </authorList>
    </citation>
    <scope>NUCLEOTIDE SEQUENCE</scope>
    <source>
        <strain evidence="15">P08H-3</strain>
    </source>
</reference>
<keyword evidence="7 11" id="KW-1133">Transmembrane helix</keyword>
<evidence type="ECO:0000259" key="13">
    <source>
        <dbReference type="Pfam" id="PF02931"/>
    </source>
</evidence>
<dbReference type="InterPro" id="IPR006028">
    <property type="entry name" value="GABAA/Glycine_rcpt"/>
</dbReference>
<keyword evidence="4" id="KW-1003">Cell membrane</keyword>
<dbReference type="PANTHER" id="PTHR18945">
    <property type="entry name" value="NEUROTRANSMITTER GATED ION CHANNEL"/>
    <property type="match status" value="1"/>
</dbReference>
<accession>A0AAD9KDM6</accession>
<dbReference type="Pfam" id="PF02932">
    <property type="entry name" value="Neur_chan_memb"/>
    <property type="match status" value="1"/>
</dbReference>
<dbReference type="GO" id="GO:0005886">
    <property type="term" value="C:plasma membrane"/>
    <property type="evidence" value="ECO:0007669"/>
    <property type="project" value="UniProtKB-SubCell"/>
</dbReference>
<dbReference type="InterPro" id="IPR006202">
    <property type="entry name" value="Neur_chan_lig-bd"/>
</dbReference>
<dbReference type="InterPro" id="IPR038050">
    <property type="entry name" value="Neuro_actylchol_rec"/>
</dbReference>
<dbReference type="Proteomes" id="UP001208570">
    <property type="component" value="Unassembled WGS sequence"/>
</dbReference>
<dbReference type="InterPro" id="IPR006029">
    <property type="entry name" value="Neurotrans-gated_channel_TM"/>
</dbReference>
<dbReference type="PRINTS" id="PR00252">
    <property type="entry name" value="NRIONCHANNEL"/>
</dbReference>
<protein>
    <submittedName>
        <fullName evidence="15">Uncharacterized protein</fullName>
    </submittedName>
</protein>
<dbReference type="Gene3D" id="1.20.58.390">
    <property type="entry name" value="Neurotransmitter-gated ion-channel transmembrane domain"/>
    <property type="match status" value="1"/>
</dbReference>
<evidence type="ECO:0000256" key="1">
    <source>
        <dbReference type="ARBA" id="ARBA00004141"/>
    </source>
</evidence>
<comment type="caution">
    <text evidence="15">The sequence shown here is derived from an EMBL/GenBank/DDBJ whole genome shotgun (WGS) entry which is preliminary data.</text>
</comment>
<dbReference type="EMBL" id="JAODUP010000007">
    <property type="protein sequence ID" value="KAK2169728.1"/>
    <property type="molecule type" value="Genomic_DNA"/>
</dbReference>
<feature type="domain" description="Neurotransmitter-gated ion-channel transmembrane" evidence="14">
    <location>
        <begin position="334"/>
        <end position="423"/>
    </location>
</feature>
<dbReference type="FunFam" id="2.70.170.10:FF:000065">
    <property type="entry name" value="Glutamate-gated chloride channel, putative"/>
    <property type="match status" value="1"/>
</dbReference>
<dbReference type="AlphaFoldDB" id="A0AAD9KDM6"/>
<gene>
    <name evidence="15" type="ORF">LSH36_7g03052</name>
</gene>
<dbReference type="GO" id="GO:0005230">
    <property type="term" value="F:extracellular ligand-gated monoatomic ion channel activity"/>
    <property type="evidence" value="ECO:0007669"/>
    <property type="project" value="InterPro"/>
</dbReference>
<dbReference type="InterPro" id="IPR006201">
    <property type="entry name" value="Neur_channel"/>
</dbReference>
<dbReference type="PROSITE" id="PS00236">
    <property type="entry name" value="NEUROTR_ION_CHANNEL"/>
    <property type="match status" value="1"/>
</dbReference>
<keyword evidence="16" id="KW-1185">Reference proteome</keyword>
<feature type="chain" id="PRO_5041769438" evidence="11">
    <location>
        <begin position="24"/>
        <end position="628"/>
    </location>
</feature>
<dbReference type="InterPro" id="IPR036719">
    <property type="entry name" value="Neuro-gated_channel_TM_sf"/>
</dbReference>
<name>A0AAD9KDM6_9ANNE</name>
<dbReference type="CDD" id="cd19049">
    <property type="entry name" value="LGIC_TM_anion"/>
    <property type="match status" value="1"/>
</dbReference>
<feature type="transmembrane region" description="Helical" evidence="11">
    <location>
        <begin position="334"/>
        <end position="352"/>
    </location>
</feature>
<feature type="region of interest" description="Disordered" evidence="12">
    <location>
        <begin position="608"/>
        <end position="628"/>
    </location>
</feature>
<feature type="compositionally biased region" description="Basic residues" evidence="12">
    <location>
        <begin position="615"/>
        <end position="628"/>
    </location>
</feature>
<comment type="subcellular location">
    <subcellularLocation>
        <location evidence="2">Cell membrane</location>
    </subcellularLocation>
    <subcellularLocation>
        <location evidence="1">Membrane</location>
        <topology evidence="1">Multi-pass membrane protein</topology>
    </subcellularLocation>
</comment>
<evidence type="ECO:0000256" key="9">
    <source>
        <dbReference type="ARBA" id="ARBA00023136"/>
    </source>
</evidence>
<feature type="transmembrane region" description="Helical" evidence="11">
    <location>
        <begin position="359"/>
        <end position="376"/>
    </location>
</feature>
<evidence type="ECO:0000256" key="8">
    <source>
        <dbReference type="ARBA" id="ARBA00023065"/>
    </source>
</evidence>
<proteinExistence type="inferred from homology"/>
<keyword evidence="8 11" id="KW-0406">Ion transport</keyword>
<evidence type="ECO:0000256" key="12">
    <source>
        <dbReference type="SAM" id="MobiDB-lite"/>
    </source>
</evidence>
<evidence type="ECO:0000256" key="7">
    <source>
        <dbReference type="ARBA" id="ARBA00022989"/>
    </source>
</evidence>